<gene>
    <name evidence="12" type="ORF">IAA72_07395</name>
</gene>
<dbReference type="InterPro" id="IPR011055">
    <property type="entry name" value="Dup_hybrid_motif"/>
</dbReference>
<protein>
    <recommendedName>
        <fullName evidence="7">PTS system glucose-specific EIIA component</fullName>
    </recommendedName>
    <alternativeName>
        <fullName evidence="10">EIIA-Glc</fullName>
    </alternativeName>
    <alternativeName>
        <fullName evidence="9">EIII-Glc</fullName>
    </alternativeName>
    <alternativeName>
        <fullName evidence="8">Glucose-specific phosphotransferase enzyme IIA component</fullName>
    </alternativeName>
</protein>
<organism evidence="12 13">
    <name type="scientific">Candidatus Ornithospirochaeta stercoravium</name>
    <dbReference type="NCBI Taxonomy" id="2840897"/>
    <lineage>
        <taxon>Bacteria</taxon>
        <taxon>Pseudomonadati</taxon>
        <taxon>Spirochaetota</taxon>
        <taxon>Spirochaetia</taxon>
        <taxon>Spirochaetales</taxon>
        <taxon>Spirochaetaceae</taxon>
        <taxon>Spirochaetaceae incertae sedis</taxon>
        <taxon>Candidatus Ornithospirochaeta</taxon>
    </lineage>
</organism>
<keyword evidence="2" id="KW-0813">Transport</keyword>
<reference evidence="12" key="2">
    <citation type="journal article" date="2021" name="PeerJ">
        <title>Extensive microbial diversity within the chicken gut microbiome revealed by metagenomics and culture.</title>
        <authorList>
            <person name="Gilroy R."/>
            <person name="Ravi A."/>
            <person name="Getino M."/>
            <person name="Pursley I."/>
            <person name="Horton D.L."/>
            <person name="Alikhan N.F."/>
            <person name="Baker D."/>
            <person name="Gharbi K."/>
            <person name="Hall N."/>
            <person name="Watson M."/>
            <person name="Adriaenssens E.M."/>
            <person name="Foster-Nyarko E."/>
            <person name="Jarju S."/>
            <person name="Secka A."/>
            <person name="Antonio M."/>
            <person name="Oren A."/>
            <person name="Chaudhuri R.R."/>
            <person name="La Ragione R."/>
            <person name="Hildebrand F."/>
            <person name="Pallen M.J."/>
        </authorList>
    </citation>
    <scope>NUCLEOTIDE SEQUENCE</scope>
    <source>
        <strain evidence="12">14700</strain>
    </source>
</reference>
<dbReference type="NCBIfam" id="TIGR00830">
    <property type="entry name" value="PTBA"/>
    <property type="match status" value="1"/>
</dbReference>
<evidence type="ECO:0000313" key="12">
    <source>
        <dbReference type="EMBL" id="MBO8469592.1"/>
    </source>
</evidence>
<dbReference type="GO" id="GO:0005737">
    <property type="term" value="C:cytoplasm"/>
    <property type="evidence" value="ECO:0007669"/>
    <property type="project" value="UniProtKB-SubCell"/>
</dbReference>
<dbReference type="Pfam" id="PF00358">
    <property type="entry name" value="PTS_EIIA_1"/>
    <property type="match status" value="1"/>
</dbReference>
<evidence type="ECO:0000256" key="7">
    <source>
        <dbReference type="ARBA" id="ARBA00039163"/>
    </source>
</evidence>
<evidence type="ECO:0000256" key="6">
    <source>
        <dbReference type="ARBA" id="ARBA00022777"/>
    </source>
</evidence>
<name>A0A9D9NDB0_9SPIO</name>
<feature type="domain" description="PTS EIIA type-1" evidence="11">
    <location>
        <begin position="29"/>
        <end position="133"/>
    </location>
</feature>
<sequence length="162" mass="17298">MFSKLFKTPGDVLASPAEGKTIDISEVPDPTFSEGILGKGIAIIPTGNTVYSPCDGTIDLMFDTGHAVNIISDTGAEILIHIGLETVSLKGKHFKTFMNSGDKVKKGDKLIEFERQAIADEGFNTVIPMVICNSDAYEEITPEPGKDVVPGDTIITLKKQGA</sequence>
<comment type="subcellular location">
    <subcellularLocation>
        <location evidence="1">Cytoplasm</location>
    </subcellularLocation>
</comment>
<evidence type="ECO:0000259" key="11">
    <source>
        <dbReference type="PROSITE" id="PS51093"/>
    </source>
</evidence>
<evidence type="ECO:0000256" key="9">
    <source>
        <dbReference type="ARBA" id="ARBA00042526"/>
    </source>
</evidence>
<evidence type="ECO:0000256" key="2">
    <source>
        <dbReference type="ARBA" id="ARBA00022448"/>
    </source>
</evidence>
<dbReference type="EMBL" id="JADIMF010000120">
    <property type="protein sequence ID" value="MBO8469592.1"/>
    <property type="molecule type" value="Genomic_DNA"/>
</dbReference>
<keyword evidence="3 12" id="KW-0762">Sugar transport</keyword>
<dbReference type="PROSITE" id="PS00371">
    <property type="entry name" value="PTS_EIIA_TYPE_1_HIS"/>
    <property type="match status" value="1"/>
</dbReference>
<proteinExistence type="predicted"/>
<dbReference type="FunFam" id="2.70.70.10:FF:000001">
    <property type="entry name" value="PTS system glucose-specific IIA component"/>
    <property type="match status" value="1"/>
</dbReference>
<evidence type="ECO:0000256" key="10">
    <source>
        <dbReference type="ARBA" id="ARBA00042873"/>
    </source>
</evidence>
<evidence type="ECO:0000313" key="13">
    <source>
        <dbReference type="Proteomes" id="UP000810292"/>
    </source>
</evidence>
<dbReference type="Gene3D" id="2.70.70.10">
    <property type="entry name" value="Glucose Permease (Domain IIA)"/>
    <property type="match status" value="1"/>
</dbReference>
<evidence type="ECO:0000256" key="3">
    <source>
        <dbReference type="ARBA" id="ARBA00022597"/>
    </source>
</evidence>
<dbReference type="PROSITE" id="PS51093">
    <property type="entry name" value="PTS_EIIA_TYPE_1"/>
    <property type="match status" value="1"/>
</dbReference>
<dbReference type="PANTHER" id="PTHR45008:SF1">
    <property type="entry name" value="PTS SYSTEM GLUCOSE-SPECIFIC EIIA COMPONENT"/>
    <property type="match status" value="1"/>
</dbReference>
<dbReference type="InterPro" id="IPR001127">
    <property type="entry name" value="PTS_EIIA_1_perm"/>
</dbReference>
<dbReference type="Proteomes" id="UP000810292">
    <property type="component" value="Unassembled WGS sequence"/>
</dbReference>
<evidence type="ECO:0000256" key="1">
    <source>
        <dbReference type="ARBA" id="ARBA00004496"/>
    </source>
</evidence>
<evidence type="ECO:0000256" key="4">
    <source>
        <dbReference type="ARBA" id="ARBA00022679"/>
    </source>
</evidence>
<dbReference type="PANTHER" id="PTHR45008">
    <property type="entry name" value="PTS SYSTEM GLUCOSE-SPECIFIC EIIA COMPONENT"/>
    <property type="match status" value="1"/>
</dbReference>
<keyword evidence="5" id="KW-0598">Phosphotransferase system</keyword>
<comment type="caution">
    <text evidence="12">The sequence shown here is derived from an EMBL/GenBank/DDBJ whole genome shotgun (WGS) entry which is preliminary data.</text>
</comment>
<reference evidence="12" key="1">
    <citation type="submission" date="2020-10" db="EMBL/GenBank/DDBJ databases">
        <authorList>
            <person name="Gilroy R."/>
        </authorList>
    </citation>
    <scope>NUCLEOTIDE SEQUENCE</scope>
    <source>
        <strain evidence="12">14700</strain>
    </source>
</reference>
<dbReference type="GO" id="GO:0016301">
    <property type="term" value="F:kinase activity"/>
    <property type="evidence" value="ECO:0007669"/>
    <property type="project" value="UniProtKB-KW"/>
</dbReference>
<dbReference type="InterPro" id="IPR050890">
    <property type="entry name" value="PTS_EIIA_component"/>
</dbReference>
<dbReference type="SUPFAM" id="SSF51261">
    <property type="entry name" value="Duplicated hybrid motif"/>
    <property type="match status" value="1"/>
</dbReference>
<keyword evidence="6" id="KW-0418">Kinase</keyword>
<dbReference type="GO" id="GO:0009401">
    <property type="term" value="P:phosphoenolpyruvate-dependent sugar phosphotransferase system"/>
    <property type="evidence" value="ECO:0007669"/>
    <property type="project" value="UniProtKB-KW"/>
</dbReference>
<dbReference type="AlphaFoldDB" id="A0A9D9NDB0"/>
<keyword evidence="4" id="KW-0808">Transferase</keyword>
<accession>A0A9D9NDB0</accession>
<evidence type="ECO:0000256" key="8">
    <source>
        <dbReference type="ARBA" id="ARBA00042296"/>
    </source>
</evidence>
<evidence type="ECO:0000256" key="5">
    <source>
        <dbReference type="ARBA" id="ARBA00022683"/>
    </source>
</evidence>